<accession>A0A2M9Z8A4</accession>
<dbReference type="SUPFAM" id="SSF51735">
    <property type="entry name" value="NAD(P)-binding Rossmann-fold domains"/>
    <property type="match status" value="1"/>
</dbReference>
<organism evidence="3 4">
    <name type="scientific">Leptospira wolffii</name>
    <dbReference type="NCBI Taxonomy" id="409998"/>
    <lineage>
        <taxon>Bacteria</taxon>
        <taxon>Pseudomonadati</taxon>
        <taxon>Spirochaetota</taxon>
        <taxon>Spirochaetia</taxon>
        <taxon>Leptospirales</taxon>
        <taxon>Leptospiraceae</taxon>
        <taxon>Leptospira</taxon>
    </lineage>
</organism>
<dbReference type="EMBL" id="NPDT01000009">
    <property type="protein sequence ID" value="PJZ64614.1"/>
    <property type="molecule type" value="Genomic_DNA"/>
</dbReference>
<dbReference type="InterPro" id="IPR036291">
    <property type="entry name" value="NAD(P)-bd_dom_sf"/>
</dbReference>
<dbReference type="Gene3D" id="3.40.50.720">
    <property type="entry name" value="NAD(P)-binding Rossmann-like Domain"/>
    <property type="match status" value="1"/>
</dbReference>
<dbReference type="PANTHER" id="PTHR42879">
    <property type="entry name" value="3-OXOACYL-(ACYL-CARRIER-PROTEIN) REDUCTASE"/>
    <property type="match status" value="1"/>
</dbReference>
<comment type="similarity">
    <text evidence="1 2">Belongs to the short-chain dehydrogenases/reductases (SDR) family.</text>
</comment>
<dbReference type="InterPro" id="IPR002347">
    <property type="entry name" value="SDR_fam"/>
</dbReference>
<dbReference type="PRINTS" id="PR00080">
    <property type="entry name" value="SDRFAMILY"/>
</dbReference>
<comment type="caution">
    <text evidence="3">The sequence shown here is derived from an EMBL/GenBank/DDBJ whole genome shotgun (WGS) entry which is preliminary data.</text>
</comment>
<evidence type="ECO:0000256" key="2">
    <source>
        <dbReference type="RuleBase" id="RU000363"/>
    </source>
</evidence>
<sequence length="232" mass="24865">MDQKIAIVTGASRGIGKQVALELGKKGIFVICASRKEEDSQKTVQEIRGSGGQAEARALDVSKPESVSKFLNEVLQKHPRIDILVNNAGIYLDQGSISNTTLEKLQGTLDTNLIGPFLLSQGILPVMKKNGYGRIVNLSSGMGQLSDMGSGYAAYRISKTAINALTRILQAESEGKNIKANSVCPGWVRTDMGGESATRSVEHGAETVVWAATLDDSGPSGSFLRDKKKIEW</sequence>
<name>A0A2M9Z8A4_9LEPT</name>
<proteinExistence type="inferred from homology"/>
<dbReference type="PANTHER" id="PTHR42879:SF2">
    <property type="entry name" value="3-OXOACYL-[ACYL-CARRIER-PROTEIN] REDUCTASE FABG"/>
    <property type="match status" value="1"/>
</dbReference>
<dbReference type="Proteomes" id="UP000231912">
    <property type="component" value="Unassembled WGS sequence"/>
</dbReference>
<dbReference type="PRINTS" id="PR00081">
    <property type="entry name" value="GDHRDH"/>
</dbReference>
<protein>
    <submittedName>
        <fullName evidence="3">SDR family oxidoreductase</fullName>
    </submittedName>
</protein>
<dbReference type="Pfam" id="PF00106">
    <property type="entry name" value="adh_short"/>
    <property type="match status" value="1"/>
</dbReference>
<evidence type="ECO:0000313" key="3">
    <source>
        <dbReference type="EMBL" id="PJZ64614.1"/>
    </source>
</evidence>
<dbReference type="RefSeq" id="WP_016543794.1">
    <property type="nucleotide sequence ID" value="NZ_NPDT01000009.1"/>
</dbReference>
<gene>
    <name evidence="3" type="ORF">CH371_17745</name>
</gene>
<evidence type="ECO:0000313" key="4">
    <source>
        <dbReference type="Proteomes" id="UP000231912"/>
    </source>
</evidence>
<evidence type="ECO:0000256" key="1">
    <source>
        <dbReference type="ARBA" id="ARBA00006484"/>
    </source>
</evidence>
<reference evidence="3 4" key="1">
    <citation type="submission" date="2017-07" db="EMBL/GenBank/DDBJ databases">
        <title>Leptospira spp. isolated from tropical soils.</title>
        <authorList>
            <person name="Thibeaux R."/>
            <person name="Iraola G."/>
            <person name="Ferres I."/>
            <person name="Bierque E."/>
            <person name="Girault D."/>
            <person name="Soupe-Gilbert M.-E."/>
            <person name="Picardeau M."/>
            <person name="Goarant C."/>
        </authorList>
    </citation>
    <scope>NUCLEOTIDE SEQUENCE [LARGE SCALE GENOMIC DNA]</scope>
    <source>
        <strain evidence="3 4">FH2-C-A2</strain>
    </source>
</reference>
<dbReference type="InterPro" id="IPR050259">
    <property type="entry name" value="SDR"/>
</dbReference>
<dbReference type="AlphaFoldDB" id="A0A2M9Z8A4"/>